<feature type="region of interest" description="Disordered" evidence="1">
    <location>
        <begin position="1"/>
        <end position="205"/>
    </location>
</feature>
<keyword evidence="4" id="KW-1185">Reference proteome</keyword>
<feature type="compositionally biased region" description="Basic and acidic residues" evidence="1">
    <location>
        <begin position="230"/>
        <end position="244"/>
    </location>
</feature>
<dbReference type="Proteomes" id="UP000439903">
    <property type="component" value="Unassembled WGS sequence"/>
</dbReference>
<feature type="compositionally biased region" description="Low complexity" evidence="1">
    <location>
        <begin position="186"/>
        <end position="196"/>
    </location>
</feature>
<dbReference type="PROSITE" id="PS01159">
    <property type="entry name" value="WW_DOMAIN_1"/>
    <property type="match status" value="2"/>
</dbReference>
<feature type="compositionally biased region" description="Low complexity" evidence="1">
    <location>
        <begin position="149"/>
        <end position="175"/>
    </location>
</feature>
<feature type="domain" description="WW" evidence="2">
    <location>
        <begin position="64"/>
        <end position="98"/>
    </location>
</feature>
<feature type="region of interest" description="Disordered" evidence="1">
    <location>
        <begin position="230"/>
        <end position="263"/>
    </location>
</feature>
<dbReference type="Pfam" id="PF00397">
    <property type="entry name" value="WW"/>
    <property type="match status" value="2"/>
</dbReference>
<evidence type="ECO:0000313" key="3">
    <source>
        <dbReference type="EMBL" id="KAF0355132.1"/>
    </source>
</evidence>
<dbReference type="PROSITE" id="PS50020">
    <property type="entry name" value="WW_DOMAIN_2"/>
    <property type="match status" value="2"/>
</dbReference>
<protein>
    <recommendedName>
        <fullName evidence="2">WW domain-containing protein</fullName>
    </recommendedName>
</protein>
<proteinExistence type="predicted"/>
<dbReference type="InterPro" id="IPR001202">
    <property type="entry name" value="WW_dom"/>
</dbReference>
<sequence length="308" mass="32873">MASGLPPGWISQYDPNSQKHFYVNQATGASQWEHPGPVGPPPSGPPSSGPPSSGPPPSGPPSDSGLPPGWISQYDPSSQKYFFVNQATGVSQWQHPGHVGPPSGPPPSGPPASQYSQPQYGAPQSGNYPQNTYGQPPSGGYGQQPPPTGYSAYGQPPSGQYPPQGQYPSQGQYAPSTASYQPPPASKQSDSKPSSDSNKKGGFSGLALAGAAGVGLLGGFLATEAVEGYEEHKHKKHEEEERRKHEFMHHHGGQRPVEAFESDGLFSKKTEKVYVDSHGNEEVIETKSNLFGTKTEIYRRDRDDDYCD</sequence>
<evidence type="ECO:0000256" key="1">
    <source>
        <dbReference type="SAM" id="MobiDB-lite"/>
    </source>
</evidence>
<organism evidence="3 4">
    <name type="scientific">Gigaspora margarita</name>
    <dbReference type="NCBI Taxonomy" id="4874"/>
    <lineage>
        <taxon>Eukaryota</taxon>
        <taxon>Fungi</taxon>
        <taxon>Fungi incertae sedis</taxon>
        <taxon>Mucoromycota</taxon>
        <taxon>Glomeromycotina</taxon>
        <taxon>Glomeromycetes</taxon>
        <taxon>Diversisporales</taxon>
        <taxon>Gigasporaceae</taxon>
        <taxon>Gigaspora</taxon>
    </lineage>
</organism>
<dbReference type="OrthoDB" id="2446641at2759"/>
<dbReference type="EMBL" id="WTPW01003070">
    <property type="protein sequence ID" value="KAF0355132.1"/>
    <property type="molecule type" value="Genomic_DNA"/>
</dbReference>
<dbReference type="InterPro" id="IPR036020">
    <property type="entry name" value="WW_dom_sf"/>
</dbReference>
<feature type="compositionally biased region" description="Polar residues" evidence="1">
    <location>
        <begin position="122"/>
        <end position="131"/>
    </location>
</feature>
<feature type="domain" description="WW" evidence="2">
    <location>
        <begin position="3"/>
        <end position="37"/>
    </location>
</feature>
<feature type="compositionally biased region" description="Polar residues" evidence="1">
    <location>
        <begin position="74"/>
        <end position="93"/>
    </location>
</feature>
<feature type="compositionally biased region" description="Polar residues" evidence="1">
    <location>
        <begin position="13"/>
        <end position="30"/>
    </location>
</feature>
<comment type="caution">
    <text evidence="3">The sequence shown here is derived from an EMBL/GenBank/DDBJ whole genome shotgun (WGS) entry which is preliminary data.</text>
</comment>
<evidence type="ECO:0000259" key="2">
    <source>
        <dbReference type="PROSITE" id="PS50020"/>
    </source>
</evidence>
<reference evidence="3 4" key="1">
    <citation type="journal article" date="2019" name="Environ. Microbiol.">
        <title>At the nexus of three kingdoms: the genome of the mycorrhizal fungus Gigaspora margarita provides insights into plant, endobacterial and fungal interactions.</title>
        <authorList>
            <person name="Venice F."/>
            <person name="Ghignone S."/>
            <person name="Salvioli di Fossalunga A."/>
            <person name="Amselem J."/>
            <person name="Novero M."/>
            <person name="Xianan X."/>
            <person name="Sedzielewska Toro K."/>
            <person name="Morin E."/>
            <person name="Lipzen A."/>
            <person name="Grigoriev I.V."/>
            <person name="Henrissat B."/>
            <person name="Martin F.M."/>
            <person name="Bonfante P."/>
        </authorList>
    </citation>
    <scope>NUCLEOTIDE SEQUENCE [LARGE SCALE GENOMIC DNA]</scope>
    <source>
        <strain evidence="3 4">BEG34</strain>
    </source>
</reference>
<feature type="compositionally biased region" description="Low complexity" evidence="1">
    <location>
        <begin position="111"/>
        <end position="121"/>
    </location>
</feature>
<dbReference type="SMART" id="SM00456">
    <property type="entry name" value="WW"/>
    <property type="match status" value="2"/>
</dbReference>
<gene>
    <name evidence="3" type="ORF">F8M41_014900</name>
</gene>
<evidence type="ECO:0000313" key="4">
    <source>
        <dbReference type="Proteomes" id="UP000439903"/>
    </source>
</evidence>
<dbReference type="SUPFAM" id="SSF51045">
    <property type="entry name" value="WW domain"/>
    <property type="match status" value="2"/>
</dbReference>
<feature type="compositionally biased region" description="Pro residues" evidence="1">
    <location>
        <begin position="37"/>
        <end position="60"/>
    </location>
</feature>
<dbReference type="AlphaFoldDB" id="A0A8H3WWZ5"/>
<name>A0A8H3WWZ5_GIGMA</name>
<accession>A0A8H3WWZ5</accession>
<dbReference type="Gene3D" id="2.20.70.10">
    <property type="match status" value="2"/>
</dbReference>
<dbReference type="CDD" id="cd00201">
    <property type="entry name" value="WW"/>
    <property type="match status" value="2"/>
</dbReference>